<dbReference type="PROSITE" id="PS50885">
    <property type="entry name" value="HAMP"/>
    <property type="match status" value="1"/>
</dbReference>
<evidence type="ECO:0000256" key="1">
    <source>
        <dbReference type="ARBA" id="ARBA00023224"/>
    </source>
</evidence>
<organism evidence="8 9">
    <name type="scientific">Sneathiella sedimenti</name>
    <dbReference type="NCBI Taxonomy" id="2816034"/>
    <lineage>
        <taxon>Bacteria</taxon>
        <taxon>Pseudomonadati</taxon>
        <taxon>Pseudomonadota</taxon>
        <taxon>Alphaproteobacteria</taxon>
        <taxon>Sneathiellales</taxon>
        <taxon>Sneathiellaceae</taxon>
        <taxon>Sneathiella</taxon>
    </lineage>
</organism>
<keyword evidence="5" id="KW-0472">Membrane</keyword>
<feature type="transmembrane region" description="Helical" evidence="5">
    <location>
        <begin position="33"/>
        <end position="55"/>
    </location>
</feature>
<dbReference type="PROSITE" id="PS50111">
    <property type="entry name" value="CHEMOTAXIS_TRANSDUC_2"/>
    <property type="match status" value="1"/>
</dbReference>
<dbReference type="CDD" id="cd06225">
    <property type="entry name" value="HAMP"/>
    <property type="match status" value="1"/>
</dbReference>
<keyword evidence="1 3" id="KW-0807">Transducer</keyword>
<dbReference type="PANTHER" id="PTHR32089">
    <property type="entry name" value="METHYL-ACCEPTING CHEMOTAXIS PROTEIN MCPB"/>
    <property type="match status" value="1"/>
</dbReference>
<evidence type="ECO:0000259" key="6">
    <source>
        <dbReference type="PROSITE" id="PS50111"/>
    </source>
</evidence>
<protein>
    <submittedName>
        <fullName evidence="8">HAMP domain-containing protein</fullName>
    </submittedName>
</protein>
<dbReference type="Gene3D" id="6.10.340.10">
    <property type="match status" value="1"/>
</dbReference>
<feature type="transmembrane region" description="Helical" evidence="5">
    <location>
        <begin position="378"/>
        <end position="399"/>
    </location>
</feature>
<dbReference type="Gene3D" id="1.20.58.920">
    <property type="match status" value="1"/>
</dbReference>
<dbReference type="Proteomes" id="UP000664761">
    <property type="component" value="Unassembled WGS sequence"/>
</dbReference>
<dbReference type="PANTHER" id="PTHR32089:SF112">
    <property type="entry name" value="LYSOZYME-LIKE PROTEIN-RELATED"/>
    <property type="match status" value="1"/>
</dbReference>
<evidence type="ECO:0000313" key="9">
    <source>
        <dbReference type="Proteomes" id="UP000664761"/>
    </source>
</evidence>
<evidence type="ECO:0000313" key="8">
    <source>
        <dbReference type="EMBL" id="MBO0334099.1"/>
    </source>
</evidence>
<accession>A0ABS3F6E5</accession>
<evidence type="ECO:0000259" key="7">
    <source>
        <dbReference type="PROSITE" id="PS50885"/>
    </source>
</evidence>
<evidence type="ECO:0000256" key="3">
    <source>
        <dbReference type="PROSITE-ProRule" id="PRU00284"/>
    </source>
</evidence>
<dbReference type="InterPro" id="IPR038188">
    <property type="entry name" value="TorS_sensor_sf"/>
</dbReference>
<dbReference type="Pfam" id="PF21689">
    <property type="entry name" value="TorS_sensor_domain"/>
    <property type="match status" value="1"/>
</dbReference>
<evidence type="ECO:0000256" key="2">
    <source>
        <dbReference type="ARBA" id="ARBA00029447"/>
    </source>
</evidence>
<dbReference type="EMBL" id="JAFLNC010000003">
    <property type="protein sequence ID" value="MBO0334099.1"/>
    <property type="molecule type" value="Genomic_DNA"/>
</dbReference>
<feature type="region of interest" description="Disordered" evidence="4">
    <location>
        <begin position="453"/>
        <end position="500"/>
    </location>
</feature>
<evidence type="ECO:0000256" key="4">
    <source>
        <dbReference type="SAM" id="MobiDB-lite"/>
    </source>
</evidence>
<dbReference type="InterPro" id="IPR003660">
    <property type="entry name" value="HAMP_dom"/>
</dbReference>
<dbReference type="InterPro" id="IPR004089">
    <property type="entry name" value="MCPsignal_dom"/>
</dbReference>
<sequence>MMKKIIQVFKKKNKPDSAGEAVKYSKFGIGPRLIAAFSIVAILTIAISAISWVSLGTITTAQEDLINKKVPAISLALKLANETTALAAAAPQLSTAESEAERSRSYKAITNAGKAASERLTSLREYMDGNLSLQKIDDGLTKMLDSLSRLNEQVQKRIEFSKQLSTTVPGLSVARDILDTGLSPLLFPLRMKVIKNSDNWNELLSQSIDQALTGVRPENDTSELSMETLGILNDQDAIYSFKSSGYQMLSLLTEGLQTSDINAVRDLESVFLSSISSMGTPLNEIEQNASKDQTQELSTLFNNFLAMGVEDSTSDSVNIFQTRIKELETAETAEAIVNESRFLAGILVKNVNAFTAEIEESLGVAAEQNATLANTTKMTLLLCAVVALLITIAIGWLYVRRNIIRRLMLLVASAQRLSEGDLKSSIYREGRDEIARMGHALVGFRDTAREAEAARAEAEVQRQKRDEEKAKREEEQRNAEKAAQEERERIEREAMETKTRERNQLADTFEGSVKHLVEKFAAAASEMTEMSQSMTRSAEDTTQRSATVASASDLATSSVNSVAAATEELTSSINEISRQVNQAANIAGEAVSEAERTNIMVTSLNEAASKIGDVVGLINDIAGQTNLLALNATIEAARAGDAGKGFAVVASEVKNLAAQTAKATEEISEQIKAVQEETGNAVGAIGGITTTIGKINEIATSISAAVEEQGAATGEISRSIQQAAEGSQEVSQNILTVRNAAESTGKTAQEVEEISNGIAKEVTELDQQVEGFLAQIRAS</sequence>
<dbReference type="Pfam" id="PF00672">
    <property type="entry name" value="HAMP"/>
    <property type="match status" value="1"/>
</dbReference>
<keyword evidence="9" id="KW-1185">Reference proteome</keyword>
<dbReference type="Pfam" id="PF00015">
    <property type="entry name" value="MCPsignal"/>
    <property type="match status" value="1"/>
</dbReference>
<gene>
    <name evidence="8" type="ORF">J0X12_10760</name>
</gene>
<dbReference type="SMART" id="SM00304">
    <property type="entry name" value="HAMP"/>
    <property type="match status" value="3"/>
</dbReference>
<feature type="domain" description="HAMP" evidence="7">
    <location>
        <begin position="401"/>
        <end position="453"/>
    </location>
</feature>
<dbReference type="SUPFAM" id="SSF58104">
    <property type="entry name" value="Methyl-accepting chemotaxis protein (MCP) signaling domain"/>
    <property type="match status" value="1"/>
</dbReference>
<dbReference type="RefSeq" id="WP_207045493.1">
    <property type="nucleotide sequence ID" value="NZ_JAFLNC010000003.1"/>
</dbReference>
<name>A0ABS3F6E5_9PROT</name>
<comment type="similarity">
    <text evidence="2">Belongs to the methyl-accepting chemotaxis (MCP) protein family.</text>
</comment>
<proteinExistence type="inferred from homology"/>
<keyword evidence="5" id="KW-1133">Transmembrane helix</keyword>
<feature type="domain" description="Methyl-accepting transducer" evidence="6">
    <location>
        <begin position="523"/>
        <end position="759"/>
    </location>
</feature>
<reference evidence="8 9" key="1">
    <citation type="submission" date="2021-03" db="EMBL/GenBank/DDBJ databases">
        <title>Sneathiella sp. CAU 1612 isolated from Kang Won-do.</title>
        <authorList>
            <person name="Kim W."/>
        </authorList>
    </citation>
    <scope>NUCLEOTIDE SEQUENCE [LARGE SCALE GENOMIC DNA]</scope>
    <source>
        <strain evidence="8 9">CAU 1612</strain>
    </source>
</reference>
<evidence type="ECO:0000256" key="5">
    <source>
        <dbReference type="SAM" id="Phobius"/>
    </source>
</evidence>
<keyword evidence="5" id="KW-0812">Transmembrane</keyword>
<dbReference type="Gene3D" id="1.10.287.950">
    <property type="entry name" value="Methyl-accepting chemotaxis protein"/>
    <property type="match status" value="1"/>
</dbReference>
<comment type="caution">
    <text evidence="8">The sequence shown here is derived from an EMBL/GenBank/DDBJ whole genome shotgun (WGS) entry which is preliminary data.</text>
</comment>
<dbReference type="SMART" id="SM00283">
    <property type="entry name" value="MA"/>
    <property type="match status" value="1"/>
</dbReference>